<keyword evidence="4" id="KW-1185">Reference proteome</keyword>
<gene>
    <name evidence="3" type="ORF">TKK_019092</name>
</gene>
<protein>
    <submittedName>
        <fullName evidence="3">Uncharacterized protein</fullName>
    </submittedName>
</protein>
<proteinExistence type="predicted"/>
<dbReference type="Proteomes" id="UP001627154">
    <property type="component" value="Unassembled WGS sequence"/>
</dbReference>
<keyword evidence="1" id="KW-0175">Coiled coil</keyword>
<sequence>MLNDADVNLTAIENLSGASSLIIDALHDETAMRRALILGNVNTSMKDVLSTTVPDEFLFGKDLSELLKQALTTHKDIQVLSKKSVAPTSNGTKNLKGPQRPTGRSQTTTTSGQQRSTPAYINRMGGTRYEYLNKITRDKWQWCEAHNNIVFASFIKSKENVEADEESRREEAEDEYELSNEAYENIVKSFGHPQIDLVE</sequence>
<dbReference type="CDD" id="cd09275">
    <property type="entry name" value="RNase_HI_RT_DIRS1"/>
    <property type="match status" value="1"/>
</dbReference>
<name>A0ABD2VXI7_9HYME</name>
<feature type="coiled-coil region" evidence="1">
    <location>
        <begin position="155"/>
        <end position="189"/>
    </location>
</feature>
<feature type="compositionally biased region" description="Low complexity" evidence="2">
    <location>
        <begin position="98"/>
        <end position="118"/>
    </location>
</feature>
<organism evidence="3 4">
    <name type="scientific">Trichogramma kaykai</name>
    <dbReference type="NCBI Taxonomy" id="54128"/>
    <lineage>
        <taxon>Eukaryota</taxon>
        <taxon>Metazoa</taxon>
        <taxon>Ecdysozoa</taxon>
        <taxon>Arthropoda</taxon>
        <taxon>Hexapoda</taxon>
        <taxon>Insecta</taxon>
        <taxon>Pterygota</taxon>
        <taxon>Neoptera</taxon>
        <taxon>Endopterygota</taxon>
        <taxon>Hymenoptera</taxon>
        <taxon>Apocrita</taxon>
        <taxon>Proctotrupomorpha</taxon>
        <taxon>Chalcidoidea</taxon>
        <taxon>Trichogrammatidae</taxon>
        <taxon>Trichogramma</taxon>
    </lineage>
</organism>
<evidence type="ECO:0000313" key="4">
    <source>
        <dbReference type="Proteomes" id="UP001627154"/>
    </source>
</evidence>
<evidence type="ECO:0000256" key="1">
    <source>
        <dbReference type="SAM" id="Coils"/>
    </source>
</evidence>
<evidence type="ECO:0000313" key="3">
    <source>
        <dbReference type="EMBL" id="KAL3385314.1"/>
    </source>
</evidence>
<evidence type="ECO:0000256" key="2">
    <source>
        <dbReference type="SAM" id="MobiDB-lite"/>
    </source>
</evidence>
<comment type="caution">
    <text evidence="3">The sequence shown here is derived from an EMBL/GenBank/DDBJ whole genome shotgun (WGS) entry which is preliminary data.</text>
</comment>
<dbReference type="AlphaFoldDB" id="A0ABD2VXI7"/>
<dbReference type="EMBL" id="JBJJXI010000158">
    <property type="protein sequence ID" value="KAL3385314.1"/>
    <property type="molecule type" value="Genomic_DNA"/>
</dbReference>
<reference evidence="3 4" key="1">
    <citation type="journal article" date="2024" name="bioRxiv">
        <title>A reference genome for Trichogramma kaykai: A tiny desert-dwelling parasitoid wasp with competing sex-ratio distorters.</title>
        <authorList>
            <person name="Culotta J."/>
            <person name="Lindsey A.R."/>
        </authorList>
    </citation>
    <scope>NUCLEOTIDE SEQUENCE [LARGE SCALE GENOMIC DNA]</scope>
    <source>
        <strain evidence="3 4">KSX58</strain>
    </source>
</reference>
<accession>A0ABD2VXI7</accession>
<feature type="region of interest" description="Disordered" evidence="2">
    <location>
        <begin position="82"/>
        <end position="119"/>
    </location>
</feature>